<dbReference type="Proteomes" id="UP000754750">
    <property type="component" value="Unassembled WGS sequence"/>
</dbReference>
<comment type="caution">
    <text evidence="2">The sequence shown here is derived from an EMBL/GenBank/DDBJ whole genome shotgun (WGS) entry which is preliminary data.</text>
</comment>
<dbReference type="GO" id="GO:0008289">
    <property type="term" value="F:lipid binding"/>
    <property type="evidence" value="ECO:0007669"/>
    <property type="project" value="UniProtKB-KW"/>
</dbReference>
<dbReference type="PANTHER" id="PTHR33434">
    <property type="entry name" value="DEGV DOMAIN-CONTAINING PROTEIN DR_1986-RELATED"/>
    <property type="match status" value="1"/>
</dbReference>
<dbReference type="Gene3D" id="3.40.50.10170">
    <property type="match status" value="1"/>
</dbReference>
<dbReference type="AlphaFoldDB" id="A0A928KVQ4"/>
<dbReference type="PANTHER" id="PTHR33434:SF2">
    <property type="entry name" value="FATTY ACID-BINDING PROTEIN TM_1468"/>
    <property type="match status" value="1"/>
</dbReference>
<dbReference type="Pfam" id="PF02645">
    <property type="entry name" value="DegV"/>
    <property type="match status" value="1"/>
</dbReference>
<dbReference type="InterPro" id="IPR043168">
    <property type="entry name" value="DegV_C"/>
</dbReference>
<dbReference type="EMBL" id="SVNY01000001">
    <property type="protein sequence ID" value="MBE6832287.1"/>
    <property type="molecule type" value="Genomic_DNA"/>
</dbReference>
<organism evidence="2 3">
    <name type="scientific">Faecalispora sporosphaeroides</name>
    <dbReference type="NCBI Taxonomy" id="1549"/>
    <lineage>
        <taxon>Bacteria</taxon>
        <taxon>Bacillati</taxon>
        <taxon>Bacillota</taxon>
        <taxon>Clostridia</taxon>
        <taxon>Eubacteriales</taxon>
        <taxon>Oscillospiraceae</taxon>
        <taxon>Faecalispora</taxon>
    </lineage>
</organism>
<evidence type="ECO:0000313" key="2">
    <source>
        <dbReference type="EMBL" id="MBE6832287.1"/>
    </source>
</evidence>
<dbReference type="SUPFAM" id="SSF82549">
    <property type="entry name" value="DAK1/DegV-like"/>
    <property type="match status" value="1"/>
</dbReference>
<sequence length="295" mass="32300">MSKEICFIADSSGGLPREILERHQIKEVPFYFKFQNTDYYCENVDYTGSEFYRHMEKNPEDVPQTAAPNVNDWLGALEERYVRGAKNFIVTTISSRLSSSFQTASLAKDVFAEQHDDVQVEVIDSNTCACGQASLEIAIAQMIESGKAFREIVDRVNQAVGSVTTLFVVNNLKYMEAGGRIGGATAFLGKLAQIKPVCEFIDGAVRPVKAVIGRKNSLKTMMDLAISRVSDWSRLIVTVQNAEFSEDADYAVDYLRKAASYSGKIYRSDLGVVVGAHSGPGAAGIGLVEAGPLLR</sequence>
<gene>
    <name evidence="2" type="ORF">E7512_01665</name>
</gene>
<reference evidence="2" key="1">
    <citation type="submission" date="2019-04" db="EMBL/GenBank/DDBJ databases">
        <title>Evolution of Biomass-Degrading Anaerobic Consortia Revealed by Metagenomics.</title>
        <authorList>
            <person name="Peng X."/>
        </authorList>
    </citation>
    <scope>NUCLEOTIDE SEQUENCE</scope>
    <source>
        <strain evidence="2">SIG551</strain>
    </source>
</reference>
<evidence type="ECO:0000313" key="3">
    <source>
        <dbReference type="Proteomes" id="UP000754750"/>
    </source>
</evidence>
<proteinExistence type="predicted"/>
<evidence type="ECO:0000256" key="1">
    <source>
        <dbReference type="ARBA" id="ARBA00023121"/>
    </source>
</evidence>
<dbReference type="Gene3D" id="3.30.1180.10">
    <property type="match status" value="1"/>
</dbReference>
<accession>A0A928KVQ4</accession>
<dbReference type="InterPro" id="IPR050270">
    <property type="entry name" value="DegV_domain_contain"/>
</dbReference>
<dbReference type="PROSITE" id="PS51482">
    <property type="entry name" value="DEGV"/>
    <property type="match status" value="1"/>
</dbReference>
<keyword evidence="1" id="KW-0446">Lipid-binding</keyword>
<name>A0A928KVQ4_9FIRM</name>
<dbReference type="InterPro" id="IPR003797">
    <property type="entry name" value="DegV"/>
</dbReference>
<protein>
    <submittedName>
        <fullName evidence="2">DegV family protein</fullName>
    </submittedName>
</protein>
<dbReference type="RefSeq" id="WP_020072789.1">
    <property type="nucleotide sequence ID" value="NZ_SVNY01000001.1"/>
</dbReference>
<dbReference type="NCBIfam" id="TIGR00762">
    <property type="entry name" value="DegV"/>
    <property type="match status" value="1"/>
</dbReference>